<dbReference type="Proteomes" id="UP000661280">
    <property type="component" value="Chromosome 5"/>
</dbReference>
<dbReference type="AlphaFoldDB" id="A0A7R7WC66"/>
<dbReference type="EMBL" id="AP024429">
    <property type="protein sequence ID" value="BCS00015.1"/>
    <property type="molecule type" value="Genomic_DNA"/>
</dbReference>
<dbReference type="GeneID" id="64961336"/>
<organism evidence="1 2">
    <name type="scientific">Aspergillus kawachii</name>
    <name type="common">White koji mold</name>
    <name type="synonym">Aspergillus awamori var. kawachi</name>
    <dbReference type="NCBI Taxonomy" id="1069201"/>
    <lineage>
        <taxon>Eukaryota</taxon>
        <taxon>Fungi</taxon>
        <taxon>Dikarya</taxon>
        <taxon>Ascomycota</taxon>
        <taxon>Pezizomycotina</taxon>
        <taxon>Eurotiomycetes</taxon>
        <taxon>Eurotiomycetidae</taxon>
        <taxon>Eurotiales</taxon>
        <taxon>Aspergillaceae</taxon>
        <taxon>Aspergillus</taxon>
        <taxon>Aspergillus subgen. Circumdati</taxon>
    </lineage>
</organism>
<reference evidence="1" key="2">
    <citation type="submission" date="2021-02" db="EMBL/GenBank/DDBJ databases">
        <title>Aspergillus luchuensis mut. kawachii IFO 4304 genome sequence.</title>
        <authorList>
            <person name="Mori K."/>
            <person name="Kadooka C."/>
            <person name="Goto M."/>
            <person name="Futagami T."/>
        </authorList>
    </citation>
    <scope>NUCLEOTIDE SEQUENCE</scope>
    <source>
        <strain evidence="1">IFO 4308</strain>
    </source>
</reference>
<name>A0A7R7WC66_ASPKA</name>
<dbReference type="OrthoDB" id="5103744at2759"/>
<evidence type="ECO:0000313" key="2">
    <source>
        <dbReference type="Proteomes" id="UP000661280"/>
    </source>
</evidence>
<keyword evidence="2" id="KW-1185">Reference proteome</keyword>
<evidence type="ECO:0000313" key="1">
    <source>
        <dbReference type="EMBL" id="BCS00015.1"/>
    </source>
</evidence>
<protein>
    <submittedName>
        <fullName evidence="1">Uncharacterized protein</fullName>
    </submittedName>
</protein>
<dbReference type="RefSeq" id="XP_041543777.1">
    <property type="nucleotide sequence ID" value="XM_041690165.1"/>
</dbReference>
<sequence length="127" mass="14686">MIIVMNTKNMEKKTTQAHVDQLCPLDHRGKKHDALAKRHNIRVEALKKVLDAMSPENGSPMVLLCRGESSHCSILPIPISNSEDEVETWREIHRAWYARRGYWRKRLLGYSVTRVDAVNVCFQILSF</sequence>
<gene>
    <name evidence="1" type="ORF">AKAW2_50356S</name>
</gene>
<dbReference type="KEGG" id="aluc:AKAW2_50356S"/>
<accession>A0A7R7WC66</accession>
<reference evidence="1" key="1">
    <citation type="submission" date="2021-01" db="EMBL/GenBank/DDBJ databases">
        <authorList>
            <consortium name="Aspergillus luchuensis mut. kawachii IFO 4304 genome sequencing consortium"/>
            <person name="Kazuki M."/>
            <person name="Futagami T."/>
        </authorList>
    </citation>
    <scope>NUCLEOTIDE SEQUENCE</scope>
    <source>
        <strain evidence="1">IFO 4308</strain>
    </source>
</reference>
<proteinExistence type="predicted"/>